<proteinExistence type="predicted"/>
<dbReference type="InterPro" id="IPR052256">
    <property type="entry name" value="E3_ubiquitin-ligase_CHFR"/>
</dbReference>
<dbReference type="GO" id="GO:0016567">
    <property type="term" value="P:protein ubiquitination"/>
    <property type="evidence" value="ECO:0007669"/>
    <property type="project" value="TreeGrafter"/>
</dbReference>
<dbReference type="InterPro" id="IPR001841">
    <property type="entry name" value="Znf_RING"/>
</dbReference>
<accession>U4LCX5</accession>
<dbReference type="InterPro" id="IPR013083">
    <property type="entry name" value="Znf_RING/FYVE/PHD"/>
</dbReference>
<dbReference type="STRING" id="1076935.U4LCX5"/>
<dbReference type="SUPFAM" id="SSF57850">
    <property type="entry name" value="RING/U-box"/>
    <property type="match status" value="1"/>
</dbReference>
<keyword evidence="7" id="KW-1185">Reference proteome</keyword>
<dbReference type="Pfam" id="PF13639">
    <property type="entry name" value="zf-RING_2"/>
    <property type="match status" value="1"/>
</dbReference>
<keyword evidence="1" id="KW-0479">Metal-binding</keyword>
<name>U4LCX5_PYROM</name>
<dbReference type="InterPro" id="IPR017907">
    <property type="entry name" value="Znf_RING_CS"/>
</dbReference>
<evidence type="ECO:0000313" key="7">
    <source>
        <dbReference type="Proteomes" id="UP000018144"/>
    </source>
</evidence>
<dbReference type="GO" id="GO:0005634">
    <property type="term" value="C:nucleus"/>
    <property type="evidence" value="ECO:0007669"/>
    <property type="project" value="TreeGrafter"/>
</dbReference>
<dbReference type="PANTHER" id="PTHR16079:SF4">
    <property type="entry name" value="E3 UBIQUITIN-PROTEIN LIGASE CHFR"/>
    <property type="match status" value="1"/>
</dbReference>
<dbReference type="Gene3D" id="3.30.40.10">
    <property type="entry name" value="Zinc/RING finger domain, C3HC4 (zinc finger)"/>
    <property type="match status" value="1"/>
</dbReference>
<reference evidence="6 7" key="1">
    <citation type="journal article" date="2013" name="PLoS Genet.">
        <title>The genome and development-dependent transcriptomes of Pyronema confluens: a window into fungal evolution.</title>
        <authorList>
            <person name="Traeger S."/>
            <person name="Altegoer F."/>
            <person name="Freitag M."/>
            <person name="Gabaldon T."/>
            <person name="Kempken F."/>
            <person name="Kumar A."/>
            <person name="Marcet-Houben M."/>
            <person name="Poggeler S."/>
            <person name="Stajich J.E."/>
            <person name="Nowrousian M."/>
        </authorList>
    </citation>
    <scope>NUCLEOTIDE SEQUENCE [LARGE SCALE GENOMIC DNA]</scope>
    <source>
        <strain evidence="7">CBS 100304</strain>
        <tissue evidence="6">Vegetative mycelium</tissue>
    </source>
</reference>
<evidence type="ECO:0000256" key="3">
    <source>
        <dbReference type="ARBA" id="ARBA00022833"/>
    </source>
</evidence>
<dbReference type="GO" id="GO:0008270">
    <property type="term" value="F:zinc ion binding"/>
    <property type="evidence" value="ECO:0007669"/>
    <property type="project" value="UniProtKB-KW"/>
</dbReference>
<organism evidence="6 7">
    <name type="scientific">Pyronema omphalodes (strain CBS 100304)</name>
    <name type="common">Pyronema confluens</name>
    <dbReference type="NCBI Taxonomy" id="1076935"/>
    <lineage>
        <taxon>Eukaryota</taxon>
        <taxon>Fungi</taxon>
        <taxon>Dikarya</taxon>
        <taxon>Ascomycota</taxon>
        <taxon>Pezizomycotina</taxon>
        <taxon>Pezizomycetes</taxon>
        <taxon>Pezizales</taxon>
        <taxon>Pyronemataceae</taxon>
        <taxon>Pyronema</taxon>
    </lineage>
</organism>
<dbReference type="PROSITE" id="PS50089">
    <property type="entry name" value="ZF_RING_2"/>
    <property type="match status" value="1"/>
</dbReference>
<evidence type="ECO:0000259" key="5">
    <source>
        <dbReference type="PROSITE" id="PS50089"/>
    </source>
</evidence>
<dbReference type="PROSITE" id="PS00518">
    <property type="entry name" value="ZF_RING_1"/>
    <property type="match status" value="1"/>
</dbReference>
<evidence type="ECO:0000256" key="2">
    <source>
        <dbReference type="ARBA" id="ARBA00022771"/>
    </source>
</evidence>
<gene>
    <name evidence="6" type="ORF">PCON_03543</name>
</gene>
<dbReference type="eggNOG" id="KOG0802">
    <property type="taxonomic scope" value="Eukaryota"/>
</dbReference>
<keyword evidence="2 4" id="KW-0863">Zinc-finger</keyword>
<dbReference type="Proteomes" id="UP000018144">
    <property type="component" value="Unassembled WGS sequence"/>
</dbReference>
<feature type="domain" description="RING-type" evidence="5">
    <location>
        <begin position="70"/>
        <end position="109"/>
    </location>
</feature>
<dbReference type="PANTHER" id="PTHR16079">
    <property type="entry name" value="UBIQUITIN LIGASE PROTEIN CHFR"/>
    <property type="match status" value="1"/>
</dbReference>
<evidence type="ECO:0000256" key="4">
    <source>
        <dbReference type="PROSITE-ProRule" id="PRU00175"/>
    </source>
</evidence>
<evidence type="ECO:0000256" key="1">
    <source>
        <dbReference type="ARBA" id="ARBA00022723"/>
    </source>
</evidence>
<sequence>MSDRTTRLAASLGVQAIATSPVVSRKRQRSNTMITHNDEERISKSARTEVSHLDAAQVTMPEEMASLLTCAICFDFYLHPVHVEPCGHNYCGSCASQWFCNNHTCPTCRSNSTAIVEHPWLSKMVSVATKRFPDKKRDPAMIRECEKHYRPGDKIKIRVTRGAGLSGPYSDDEDEYYGRYLLSPCLCCGENNYGYRCPVRTPHNTMIDIFMHSEPEFVFRGHARCGYCPNIIPTGWRPYQCDSCHDISCAEMFGMDDCDGAAIRDISDPKFSARSILAHDLKYFNIIEKKNWFNM</sequence>
<keyword evidence="3" id="KW-0862">Zinc</keyword>
<dbReference type="OrthoDB" id="1305878at2759"/>
<dbReference type="GO" id="GO:0006511">
    <property type="term" value="P:ubiquitin-dependent protein catabolic process"/>
    <property type="evidence" value="ECO:0007669"/>
    <property type="project" value="TreeGrafter"/>
</dbReference>
<dbReference type="AlphaFoldDB" id="U4LCX5"/>
<evidence type="ECO:0000313" key="6">
    <source>
        <dbReference type="EMBL" id="CCX16798.1"/>
    </source>
</evidence>
<dbReference type="GO" id="GO:0004842">
    <property type="term" value="F:ubiquitin-protein transferase activity"/>
    <property type="evidence" value="ECO:0007669"/>
    <property type="project" value="TreeGrafter"/>
</dbReference>
<protein>
    <submittedName>
        <fullName evidence="6">Similar to E3 ubiquitin-protein ligase CHFR acc. no. Q96EP1</fullName>
    </submittedName>
</protein>
<dbReference type="EMBL" id="HF936522">
    <property type="protein sequence ID" value="CCX16798.1"/>
    <property type="molecule type" value="Genomic_DNA"/>
</dbReference>
<dbReference type="SMART" id="SM00184">
    <property type="entry name" value="RING"/>
    <property type="match status" value="1"/>
</dbReference>